<dbReference type="GeneID" id="85353919"/>
<feature type="chain" id="PRO_5041256599" description="Secreted protein" evidence="1">
    <location>
        <begin position="18"/>
        <end position="153"/>
    </location>
</feature>
<dbReference type="EMBL" id="JAUEPS010000086">
    <property type="protein sequence ID" value="KAK0439452.1"/>
    <property type="molecule type" value="Genomic_DNA"/>
</dbReference>
<protein>
    <recommendedName>
        <fullName evidence="4">Secreted protein</fullName>
    </recommendedName>
</protein>
<proteinExistence type="predicted"/>
<sequence>MWLLSFCWALEVKLVRGPRTSTNTTVIHTLQWQSFYLSGGHEESGDDKPVGNSGRLGMHLRTNGMSAKQDVHRIRTTVGTYGGYGYGPVPWPPSTTQNTAVFIRLEYGHRGSGQGWSNTIEIFVVTVKLSVYGQRYGCGTDLKSTVPYREQEF</sequence>
<dbReference type="RefSeq" id="XP_060323237.1">
    <property type="nucleotide sequence ID" value="XM_060470371.1"/>
</dbReference>
<feature type="signal peptide" evidence="1">
    <location>
        <begin position="1"/>
        <end position="17"/>
    </location>
</feature>
<dbReference type="AlphaFoldDB" id="A0AA39JCD8"/>
<keyword evidence="1" id="KW-0732">Signal</keyword>
<dbReference type="Proteomes" id="UP001175211">
    <property type="component" value="Unassembled WGS sequence"/>
</dbReference>
<gene>
    <name evidence="2" type="ORF">EV420DRAFT_1486366</name>
</gene>
<keyword evidence="3" id="KW-1185">Reference proteome</keyword>
<name>A0AA39JCD8_ARMTA</name>
<accession>A0AA39JCD8</accession>
<evidence type="ECO:0000313" key="2">
    <source>
        <dbReference type="EMBL" id="KAK0439452.1"/>
    </source>
</evidence>
<evidence type="ECO:0008006" key="4">
    <source>
        <dbReference type="Google" id="ProtNLM"/>
    </source>
</evidence>
<organism evidence="2 3">
    <name type="scientific">Armillaria tabescens</name>
    <name type="common">Ringless honey mushroom</name>
    <name type="synonym">Agaricus tabescens</name>
    <dbReference type="NCBI Taxonomy" id="1929756"/>
    <lineage>
        <taxon>Eukaryota</taxon>
        <taxon>Fungi</taxon>
        <taxon>Dikarya</taxon>
        <taxon>Basidiomycota</taxon>
        <taxon>Agaricomycotina</taxon>
        <taxon>Agaricomycetes</taxon>
        <taxon>Agaricomycetidae</taxon>
        <taxon>Agaricales</taxon>
        <taxon>Marasmiineae</taxon>
        <taxon>Physalacriaceae</taxon>
        <taxon>Desarmillaria</taxon>
    </lineage>
</organism>
<reference evidence="2" key="1">
    <citation type="submission" date="2023-06" db="EMBL/GenBank/DDBJ databases">
        <authorList>
            <consortium name="Lawrence Berkeley National Laboratory"/>
            <person name="Ahrendt S."/>
            <person name="Sahu N."/>
            <person name="Indic B."/>
            <person name="Wong-Bajracharya J."/>
            <person name="Merenyi Z."/>
            <person name="Ke H.-M."/>
            <person name="Monk M."/>
            <person name="Kocsube S."/>
            <person name="Drula E."/>
            <person name="Lipzen A."/>
            <person name="Balint B."/>
            <person name="Henrissat B."/>
            <person name="Andreopoulos B."/>
            <person name="Martin F.M."/>
            <person name="Harder C.B."/>
            <person name="Rigling D."/>
            <person name="Ford K.L."/>
            <person name="Foster G.D."/>
            <person name="Pangilinan J."/>
            <person name="Papanicolaou A."/>
            <person name="Barry K."/>
            <person name="LaButti K."/>
            <person name="Viragh M."/>
            <person name="Koriabine M."/>
            <person name="Yan M."/>
            <person name="Riley R."/>
            <person name="Champramary S."/>
            <person name="Plett K.L."/>
            <person name="Tsai I.J."/>
            <person name="Slot J."/>
            <person name="Sipos G."/>
            <person name="Plett J."/>
            <person name="Nagy L.G."/>
            <person name="Grigoriev I.V."/>
        </authorList>
    </citation>
    <scope>NUCLEOTIDE SEQUENCE</scope>
    <source>
        <strain evidence="2">CCBAS 213</strain>
    </source>
</reference>
<comment type="caution">
    <text evidence="2">The sequence shown here is derived from an EMBL/GenBank/DDBJ whole genome shotgun (WGS) entry which is preliminary data.</text>
</comment>
<evidence type="ECO:0000313" key="3">
    <source>
        <dbReference type="Proteomes" id="UP001175211"/>
    </source>
</evidence>
<evidence type="ECO:0000256" key="1">
    <source>
        <dbReference type="SAM" id="SignalP"/>
    </source>
</evidence>